<dbReference type="CDD" id="cd10747">
    <property type="entry name" value="DnaJ_C"/>
    <property type="match status" value="1"/>
</dbReference>
<dbReference type="Proteomes" id="UP000238916">
    <property type="component" value="Unassembled WGS sequence"/>
</dbReference>
<dbReference type="SMART" id="SM00271">
    <property type="entry name" value="DnaJ"/>
    <property type="match status" value="1"/>
</dbReference>
<dbReference type="SUPFAM" id="SSF49493">
    <property type="entry name" value="HSP40/DnaJ peptide-binding domain"/>
    <property type="match status" value="2"/>
</dbReference>
<gene>
    <name evidence="4" type="primary">cbpA</name>
    <name evidence="4" type="ORF">SBF1_1810022</name>
</gene>
<dbReference type="Pfam" id="PF01556">
    <property type="entry name" value="DnaJ_C"/>
    <property type="match status" value="1"/>
</dbReference>
<protein>
    <submittedName>
        <fullName evidence="4">Curved DNA-binding protein</fullName>
    </submittedName>
</protein>
<dbReference type="GO" id="GO:0003677">
    <property type="term" value="F:DNA binding"/>
    <property type="evidence" value="ECO:0007669"/>
    <property type="project" value="UniProtKB-KW"/>
</dbReference>
<keyword evidence="2" id="KW-0143">Chaperone</keyword>
<dbReference type="FunFam" id="2.60.260.20:FF:000013">
    <property type="entry name" value="DnaJ subfamily B member 11"/>
    <property type="match status" value="1"/>
</dbReference>
<evidence type="ECO:0000313" key="4">
    <source>
        <dbReference type="EMBL" id="SPF37456.1"/>
    </source>
</evidence>
<organism evidence="4 5">
    <name type="scientific">Candidatus Desulfosporosinus infrequens</name>
    <dbReference type="NCBI Taxonomy" id="2043169"/>
    <lineage>
        <taxon>Bacteria</taxon>
        <taxon>Bacillati</taxon>
        <taxon>Bacillota</taxon>
        <taxon>Clostridia</taxon>
        <taxon>Eubacteriales</taxon>
        <taxon>Desulfitobacteriaceae</taxon>
        <taxon>Desulfosporosinus</taxon>
    </lineage>
</organism>
<dbReference type="PANTHER" id="PTHR43096:SF52">
    <property type="entry name" value="DNAJ HOMOLOG 1, MITOCHONDRIAL-RELATED"/>
    <property type="match status" value="1"/>
</dbReference>
<dbReference type="Gene3D" id="2.60.260.20">
    <property type="entry name" value="Urease metallochaperone UreE, N-terminal domain"/>
    <property type="match status" value="2"/>
</dbReference>
<dbReference type="PROSITE" id="PS50076">
    <property type="entry name" value="DNAJ_2"/>
    <property type="match status" value="1"/>
</dbReference>
<dbReference type="SUPFAM" id="SSF46565">
    <property type="entry name" value="Chaperone J-domain"/>
    <property type="match status" value="1"/>
</dbReference>
<evidence type="ECO:0000256" key="2">
    <source>
        <dbReference type="ARBA" id="ARBA00023186"/>
    </source>
</evidence>
<evidence type="ECO:0000313" key="5">
    <source>
        <dbReference type="Proteomes" id="UP000238916"/>
    </source>
</evidence>
<dbReference type="OrthoDB" id="9779889at2"/>
<dbReference type="PRINTS" id="PR00625">
    <property type="entry name" value="JDOMAIN"/>
</dbReference>
<feature type="domain" description="J" evidence="3">
    <location>
        <begin position="5"/>
        <end position="70"/>
    </location>
</feature>
<dbReference type="EMBL" id="OMOF01000092">
    <property type="protein sequence ID" value="SPF37456.1"/>
    <property type="molecule type" value="Genomic_DNA"/>
</dbReference>
<proteinExistence type="predicted"/>
<dbReference type="GO" id="GO:0051082">
    <property type="term" value="F:unfolded protein binding"/>
    <property type="evidence" value="ECO:0007669"/>
    <property type="project" value="InterPro"/>
</dbReference>
<keyword evidence="1" id="KW-0235">DNA replication</keyword>
<name>A0A2U3KCS6_9FIRM</name>
<sequence>MDFKDYYVSLGVAPDADQKTIKKAYQKLAKKHHPDVNPGDTVAEAKFKEATEAYQAISDPEKRRKYDELRQDYQQWQSRGGRGDYDYGRWQTNPGGGRSQTHTMSQEDFAEMFGGAGRAGGFNGMDGDEYSDFFSTLFGGGGGQGRGFSGGSPRVRARAGQDLEVEVQVTLDEAYHGTTRVIRTGEKQIEAKIPKGVRTGSKVRIAGQGGPGISGGPSGNLYLNITVSSHARFVRDGDDLRTDLAIDFYRAVLGGEVSIHTFGGEVRLKIPPLSQSGKKFRFRGKGMPNLEHPLQQGDLFAVLSIVLPEGMSEQEITTLRDLANKRGANEELKV</sequence>
<dbReference type="Pfam" id="PF00226">
    <property type="entry name" value="DnaJ"/>
    <property type="match status" value="1"/>
</dbReference>
<keyword evidence="4" id="KW-0238">DNA-binding</keyword>
<dbReference type="PANTHER" id="PTHR43096">
    <property type="entry name" value="DNAJ HOMOLOG 1, MITOCHONDRIAL-RELATED"/>
    <property type="match status" value="1"/>
</dbReference>
<accession>A0A2U3KCS6</accession>
<dbReference type="Gene3D" id="1.10.287.110">
    <property type="entry name" value="DnaJ domain"/>
    <property type="match status" value="1"/>
</dbReference>
<dbReference type="InterPro" id="IPR036869">
    <property type="entry name" value="J_dom_sf"/>
</dbReference>
<dbReference type="GO" id="GO:0042026">
    <property type="term" value="P:protein refolding"/>
    <property type="evidence" value="ECO:0007669"/>
    <property type="project" value="TreeGrafter"/>
</dbReference>
<evidence type="ECO:0000256" key="1">
    <source>
        <dbReference type="ARBA" id="ARBA00022705"/>
    </source>
</evidence>
<dbReference type="InterPro" id="IPR008971">
    <property type="entry name" value="HSP40/DnaJ_pept-bd"/>
</dbReference>
<dbReference type="GO" id="GO:0005737">
    <property type="term" value="C:cytoplasm"/>
    <property type="evidence" value="ECO:0007669"/>
    <property type="project" value="TreeGrafter"/>
</dbReference>
<dbReference type="InterPro" id="IPR001623">
    <property type="entry name" value="DnaJ_domain"/>
</dbReference>
<dbReference type="InterPro" id="IPR002939">
    <property type="entry name" value="DnaJ_C"/>
</dbReference>
<reference evidence="5" key="1">
    <citation type="submission" date="2018-02" db="EMBL/GenBank/DDBJ databases">
        <authorList>
            <person name="Hausmann B."/>
        </authorList>
    </citation>
    <scope>NUCLEOTIDE SEQUENCE [LARGE SCALE GENOMIC DNA]</scope>
    <source>
        <strain evidence="5">Peat soil MAG SbF1</strain>
    </source>
</reference>
<dbReference type="AlphaFoldDB" id="A0A2U3KCS6"/>
<evidence type="ECO:0000259" key="3">
    <source>
        <dbReference type="PROSITE" id="PS50076"/>
    </source>
</evidence>
<dbReference type="GO" id="GO:0006260">
    <property type="term" value="P:DNA replication"/>
    <property type="evidence" value="ECO:0007669"/>
    <property type="project" value="UniProtKB-KW"/>
</dbReference>
<dbReference type="CDD" id="cd06257">
    <property type="entry name" value="DnaJ"/>
    <property type="match status" value="1"/>
</dbReference>